<dbReference type="EMBL" id="SNRY01000036">
    <property type="protein sequence ID" value="KAA6349936.1"/>
    <property type="molecule type" value="Genomic_DNA"/>
</dbReference>
<dbReference type="Pfam" id="PF00403">
    <property type="entry name" value="HMA"/>
    <property type="match status" value="1"/>
</dbReference>
<dbReference type="SUPFAM" id="SSF55008">
    <property type="entry name" value="HMA, heavy metal-associated domain"/>
    <property type="match status" value="1"/>
</dbReference>
<dbReference type="InterPro" id="IPR006121">
    <property type="entry name" value="HMA_dom"/>
</dbReference>
<gene>
    <name evidence="2" type="ORF">EZS27_002625</name>
    <name evidence="3" type="ORF">EZS27_002667</name>
</gene>
<evidence type="ECO:0000259" key="1">
    <source>
        <dbReference type="PROSITE" id="PS50846"/>
    </source>
</evidence>
<proteinExistence type="predicted"/>
<dbReference type="PROSITE" id="PS50846">
    <property type="entry name" value="HMA_2"/>
    <property type="match status" value="1"/>
</dbReference>
<name>A0A5J4SUQ7_9ZZZZ</name>
<dbReference type="Gene3D" id="3.30.70.100">
    <property type="match status" value="1"/>
</dbReference>
<evidence type="ECO:0000313" key="3">
    <source>
        <dbReference type="EMBL" id="KAA6349978.1"/>
    </source>
</evidence>
<feature type="domain" description="HMA" evidence="1">
    <location>
        <begin position="39"/>
        <end position="107"/>
    </location>
</feature>
<reference evidence="2" key="1">
    <citation type="submission" date="2019-03" db="EMBL/GenBank/DDBJ databases">
        <title>Single cell metagenomics reveals metabolic interactions within the superorganism composed of flagellate Streblomastix strix and complex community of Bacteroidetes bacteria on its surface.</title>
        <authorList>
            <person name="Treitli S.C."/>
            <person name="Kolisko M."/>
            <person name="Husnik F."/>
            <person name="Keeling P."/>
            <person name="Hampl V."/>
        </authorList>
    </citation>
    <scope>NUCLEOTIDE SEQUENCE</scope>
    <source>
        <strain evidence="2">STM</strain>
    </source>
</reference>
<protein>
    <recommendedName>
        <fullName evidence="1">HMA domain-containing protein</fullName>
    </recommendedName>
</protein>
<organism evidence="2">
    <name type="scientific">termite gut metagenome</name>
    <dbReference type="NCBI Taxonomy" id="433724"/>
    <lineage>
        <taxon>unclassified sequences</taxon>
        <taxon>metagenomes</taxon>
        <taxon>organismal metagenomes</taxon>
    </lineage>
</organism>
<comment type="caution">
    <text evidence="2">The sequence shown here is derived from an EMBL/GenBank/DDBJ whole genome shotgun (WGS) entry which is preliminary data.</text>
</comment>
<dbReference type="PROSITE" id="PS51257">
    <property type="entry name" value="PROKAR_LIPOPROTEIN"/>
    <property type="match status" value="1"/>
</dbReference>
<dbReference type="CDD" id="cd00371">
    <property type="entry name" value="HMA"/>
    <property type="match status" value="1"/>
</dbReference>
<evidence type="ECO:0000313" key="2">
    <source>
        <dbReference type="EMBL" id="KAA6349936.1"/>
    </source>
</evidence>
<dbReference type="AlphaFoldDB" id="A0A5J4SUQ7"/>
<dbReference type="InterPro" id="IPR036163">
    <property type="entry name" value="HMA_dom_sf"/>
</dbReference>
<dbReference type="GO" id="GO:0046872">
    <property type="term" value="F:metal ion binding"/>
    <property type="evidence" value="ECO:0007669"/>
    <property type="project" value="InterPro"/>
</dbReference>
<sequence>MKKYCFILVAGMFSLAACNVGNSKSKSSDAPKMETADASQSEHATLGVQGNCEMCKAHIEKAAKGVEGVSSALWNKEKKALHLHFNPKQTNLDAISNAIAKAGYDTDKDTADEKTYNALPDCCKYR</sequence>
<dbReference type="EMBL" id="SNRY01000036">
    <property type="protein sequence ID" value="KAA6349978.1"/>
    <property type="molecule type" value="Genomic_DNA"/>
</dbReference>
<accession>A0A5J4SUQ7</accession>